<evidence type="ECO:0000313" key="1">
    <source>
        <dbReference type="EMBL" id="MPC50537.1"/>
    </source>
</evidence>
<proteinExistence type="predicted"/>
<comment type="caution">
    <text evidence="1">The sequence shown here is derived from an EMBL/GenBank/DDBJ whole genome shotgun (WGS) entry which is preliminary data.</text>
</comment>
<dbReference type="Proteomes" id="UP000324222">
    <property type="component" value="Unassembled WGS sequence"/>
</dbReference>
<dbReference type="AlphaFoldDB" id="A0A5B7FYM5"/>
<evidence type="ECO:0000313" key="2">
    <source>
        <dbReference type="Proteomes" id="UP000324222"/>
    </source>
</evidence>
<accession>A0A5B7FYM5</accession>
<reference evidence="1 2" key="1">
    <citation type="submission" date="2019-05" db="EMBL/GenBank/DDBJ databases">
        <title>Another draft genome of Portunus trituberculatus and its Hox gene families provides insights of decapod evolution.</title>
        <authorList>
            <person name="Jeong J.-H."/>
            <person name="Song I."/>
            <person name="Kim S."/>
            <person name="Choi T."/>
            <person name="Kim D."/>
            <person name="Ryu S."/>
            <person name="Kim W."/>
        </authorList>
    </citation>
    <scope>NUCLEOTIDE SEQUENCE [LARGE SCALE GENOMIC DNA]</scope>
    <source>
        <tissue evidence="1">Muscle</tissue>
    </source>
</reference>
<name>A0A5B7FYM5_PORTR</name>
<organism evidence="1 2">
    <name type="scientific">Portunus trituberculatus</name>
    <name type="common">Swimming crab</name>
    <name type="synonym">Neptunus trituberculatus</name>
    <dbReference type="NCBI Taxonomy" id="210409"/>
    <lineage>
        <taxon>Eukaryota</taxon>
        <taxon>Metazoa</taxon>
        <taxon>Ecdysozoa</taxon>
        <taxon>Arthropoda</taxon>
        <taxon>Crustacea</taxon>
        <taxon>Multicrustacea</taxon>
        <taxon>Malacostraca</taxon>
        <taxon>Eumalacostraca</taxon>
        <taxon>Eucarida</taxon>
        <taxon>Decapoda</taxon>
        <taxon>Pleocyemata</taxon>
        <taxon>Brachyura</taxon>
        <taxon>Eubrachyura</taxon>
        <taxon>Portunoidea</taxon>
        <taxon>Portunidae</taxon>
        <taxon>Portuninae</taxon>
        <taxon>Portunus</taxon>
    </lineage>
</organism>
<gene>
    <name evidence="1" type="ORF">E2C01_044366</name>
</gene>
<protein>
    <submittedName>
        <fullName evidence="1">Uncharacterized protein</fullName>
    </submittedName>
</protein>
<dbReference type="EMBL" id="VSRR010009564">
    <property type="protein sequence ID" value="MPC50537.1"/>
    <property type="molecule type" value="Genomic_DNA"/>
</dbReference>
<keyword evidence="2" id="KW-1185">Reference proteome</keyword>
<sequence length="101" mass="11054">MKSLLQTFQVQPVNSKKSIRDDKRLTIPLVKRRLLDLRPACLNLSNVISIRLLPSYKSHLLLSDTWVLAGEVIRHSGWQSWGGQVAGPPPALAACSLGGAV</sequence>